<keyword evidence="3 10" id="KW-0132">Cell division</keyword>
<dbReference type="EMBL" id="FN649744">
    <property type="protein sequence ID" value="CBJ48770.1"/>
    <property type="molecule type" value="Genomic_DNA"/>
</dbReference>
<proteinExistence type="inferred from homology"/>
<dbReference type="EMBL" id="FN648674">
    <property type="protein sequence ID" value="CBJ48770.1"/>
    <property type="molecule type" value="Genomic_DNA"/>
</dbReference>
<reference evidence="10 11" key="1">
    <citation type="journal article" date="2010" name="Nature">
        <title>The Ectocarpus genome and the independent evolution of multicellularity in brown algae.</title>
        <authorList>
            <person name="Cock J.M."/>
            <person name="Sterck L."/>
            <person name="Rouze P."/>
            <person name="Scornet D."/>
            <person name="Allen A.E."/>
            <person name="Amoutzias G."/>
            <person name="Anthouard V."/>
            <person name="Artiguenave F."/>
            <person name="Aury J.M."/>
            <person name="Badger J.H."/>
            <person name="Beszteri B."/>
            <person name="Billiau K."/>
            <person name="Bonnet E."/>
            <person name="Bothwell J.H."/>
            <person name="Bowler C."/>
            <person name="Boyen C."/>
            <person name="Brownlee C."/>
            <person name="Carrano C.J."/>
            <person name="Charrier B."/>
            <person name="Cho G.Y."/>
            <person name="Coelho S.M."/>
            <person name="Collen J."/>
            <person name="Corre E."/>
            <person name="Da Silva C."/>
            <person name="Delage L."/>
            <person name="Delaroque N."/>
            <person name="Dittami S.M."/>
            <person name="Doulbeau S."/>
            <person name="Elias M."/>
            <person name="Farnham G."/>
            <person name="Gachon C.M."/>
            <person name="Gschloessl B."/>
            <person name="Heesch S."/>
            <person name="Jabbari K."/>
            <person name="Jubin C."/>
            <person name="Kawai H."/>
            <person name="Kimura K."/>
            <person name="Kloareg B."/>
            <person name="Kupper F.C."/>
            <person name="Lang D."/>
            <person name="Le Bail A."/>
            <person name="Leblanc C."/>
            <person name="Lerouge P."/>
            <person name="Lohr M."/>
            <person name="Lopez P.J."/>
            <person name="Martens C."/>
            <person name="Maumus F."/>
            <person name="Michel G."/>
            <person name="Miranda-Saavedra D."/>
            <person name="Morales J."/>
            <person name="Moreau H."/>
            <person name="Motomura T."/>
            <person name="Nagasato C."/>
            <person name="Napoli C.A."/>
            <person name="Nelson D.R."/>
            <person name="Nyvall-Collen P."/>
            <person name="Peters A.F."/>
            <person name="Pommier C."/>
            <person name="Potin P."/>
            <person name="Poulain J."/>
            <person name="Quesneville H."/>
            <person name="Read B."/>
            <person name="Rensing S.A."/>
            <person name="Ritter A."/>
            <person name="Rousvoal S."/>
            <person name="Samanta M."/>
            <person name="Samson G."/>
            <person name="Schroeder D.C."/>
            <person name="Segurens B."/>
            <person name="Strittmatter M."/>
            <person name="Tonon T."/>
            <person name="Tregear J.W."/>
            <person name="Valentin K."/>
            <person name="von Dassow P."/>
            <person name="Yamagishi T."/>
            <person name="Van de Peer Y."/>
            <person name="Wincker P."/>
        </authorList>
    </citation>
    <scope>NUCLEOTIDE SEQUENCE [LARGE SCALE GENOMIC DNA]</scope>
    <source>
        <strain evidence="11">Ec32 / CCAP1310/4</strain>
    </source>
</reference>
<dbReference type="SUPFAM" id="SSF50978">
    <property type="entry name" value="WD40 repeat-like"/>
    <property type="match status" value="1"/>
</dbReference>
<dbReference type="InterPro" id="IPR015943">
    <property type="entry name" value="WD40/YVTN_repeat-like_dom_sf"/>
</dbReference>
<feature type="repeat" description="WD" evidence="7">
    <location>
        <begin position="243"/>
        <end position="275"/>
    </location>
</feature>
<dbReference type="OrthoDB" id="10263272at2759"/>
<dbReference type="Proteomes" id="UP000002630">
    <property type="component" value="Linkage Group LG19"/>
</dbReference>
<dbReference type="PROSITE" id="PS50294">
    <property type="entry name" value="WD_REPEATS_REGION"/>
    <property type="match status" value="2"/>
</dbReference>
<dbReference type="PROSITE" id="PS50082">
    <property type="entry name" value="WD_REPEATS_2"/>
    <property type="match status" value="3"/>
</dbReference>
<evidence type="ECO:0000256" key="6">
    <source>
        <dbReference type="ARBA" id="ARBA00023306"/>
    </source>
</evidence>
<dbReference type="eggNOG" id="KOG0305">
    <property type="taxonomic scope" value="Eukaryota"/>
</dbReference>
<evidence type="ECO:0000256" key="5">
    <source>
        <dbReference type="ARBA" id="ARBA00022776"/>
    </source>
</evidence>
<evidence type="ECO:0000256" key="1">
    <source>
        <dbReference type="ARBA" id="ARBA00006445"/>
    </source>
</evidence>
<dbReference type="GO" id="GO:1990757">
    <property type="term" value="F:ubiquitin ligase activator activity"/>
    <property type="evidence" value="ECO:0007669"/>
    <property type="project" value="TreeGrafter"/>
</dbReference>
<evidence type="ECO:0000256" key="8">
    <source>
        <dbReference type="SAM" id="MobiDB-lite"/>
    </source>
</evidence>
<dbReference type="InterPro" id="IPR019775">
    <property type="entry name" value="WD40_repeat_CS"/>
</dbReference>
<evidence type="ECO:0000313" key="10">
    <source>
        <dbReference type="EMBL" id="CBJ48770.1"/>
    </source>
</evidence>
<gene>
    <name evidence="10" type="primary">cdc20</name>
    <name evidence="10" type="ORF">Esi_0047_0070</name>
</gene>
<keyword evidence="11" id="KW-1185">Reference proteome</keyword>
<dbReference type="InterPro" id="IPR056150">
    <property type="entry name" value="WD40_CDC20-Fz"/>
</dbReference>
<dbReference type="GO" id="GO:0051301">
    <property type="term" value="P:cell division"/>
    <property type="evidence" value="ECO:0007669"/>
    <property type="project" value="UniProtKB-KW"/>
</dbReference>
<comment type="similarity">
    <text evidence="1">Belongs to the WD repeat CDC20/Fizzy family.</text>
</comment>
<protein>
    <submittedName>
        <fullName evidence="10">Cell division cycle 20. Subunit or the Anaphase Promoting Complex</fullName>
    </submittedName>
</protein>
<dbReference type="Pfam" id="PF24807">
    <property type="entry name" value="WD40_CDC20-Fz"/>
    <property type="match status" value="1"/>
</dbReference>
<evidence type="ECO:0000259" key="9">
    <source>
        <dbReference type="Pfam" id="PF24807"/>
    </source>
</evidence>
<dbReference type="InterPro" id="IPR036322">
    <property type="entry name" value="WD40_repeat_dom_sf"/>
</dbReference>
<dbReference type="GO" id="GO:0010997">
    <property type="term" value="F:anaphase-promoting complex binding"/>
    <property type="evidence" value="ECO:0007669"/>
    <property type="project" value="InterPro"/>
</dbReference>
<dbReference type="FunCoup" id="D7G293">
    <property type="interactions" value="260"/>
</dbReference>
<dbReference type="OMA" id="CSGACLN"/>
<dbReference type="GO" id="GO:0031145">
    <property type="term" value="P:anaphase-promoting complex-dependent catabolic process"/>
    <property type="evidence" value="ECO:0007669"/>
    <property type="project" value="TreeGrafter"/>
</dbReference>
<feature type="repeat" description="WD" evidence="7">
    <location>
        <begin position="380"/>
        <end position="413"/>
    </location>
</feature>
<feature type="domain" description="CDC20/Fizzy WD40" evidence="9">
    <location>
        <begin position="114"/>
        <end position="411"/>
    </location>
</feature>
<sequence>MCMSRSNYLMSKENDGGENTAPGGAGSTAAAVDGGNSGEFQKVLESNLLGHPPAAASAPGHRVLAFRNKAPAQEEGYQNGLRVLYSQNKGSSRSSSSGSARPTRHIPSAPVRILDAPDLLDDYYLNLLSWGSNDVLAVALGQCVYLWNAKSGDITELCSLEGEQDYVSSVSWTASGTHLAVGTAGGETQFWDSSTVTMLRSMNGHSARVGALAWNEHVLTSGSRDTTAVHHDLRMQRHAVGTLRGHTQEVCGLSWSPDGSTLASGSNDNTCCLWDASVGTGRFSTAAPRFTLTEHQAAVKALAWCPFERNTLATGGGTADRCIKTWNAQTGALLNSVDTGSQVLSLLWSTTEKELLSSHGYAENQLCLWKYPSMVKTKELSGHTSRVLHMAASPDGRTVVSGAGDETLRFWDVFAPPSKSSSDGGAGGRGGAAGKMLCGGHMSVSRLCYVGCI</sequence>
<keyword evidence="2 7" id="KW-0853">WD repeat</keyword>
<keyword evidence="5" id="KW-0498">Mitosis</keyword>
<dbReference type="InterPro" id="IPR001680">
    <property type="entry name" value="WD40_rpt"/>
</dbReference>
<feature type="region of interest" description="Disordered" evidence="8">
    <location>
        <begin position="1"/>
        <end position="33"/>
    </location>
</feature>
<dbReference type="PANTHER" id="PTHR19918:SF8">
    <property type="entry name" value="FI02843P"/>
    <property type="match status" value="1"/>
</dbReference>
<dbReference type="Gene3D" id="2.130.10.10">
    <property type="entry name" value="YVTN repeat-like/Quinoprotein amine dehydrogenase"/>
    <property type="match status" value="1"/>
</dbReference>
<dbReference type="AlphaFoldDB" id="D7G293"/>
<dbReference type="PANTHER" id="PTHR19918">
    <property type="entry name" value="CELL DIVISION CYCLE 20 CDC20 FIZZY -RELATED"/>
    <property type="match status" value="1"/>
</dbReference>
<feature type="repeat" description="WD" evidence="7">
    <location>
        <begin position="160"/>
        <end position="201"/>
    </location>
</feature>
<keyword evidence="6" id="KW-0131">Cell cycle</keyword>
<keyword evidence="4" id="KW-0677">Repeat</keyword>
<dbReference type="GO" id="GO:0005680">
    <property type="term" value="C:anaphase-promoting complex"/>
    <property type="evidence" value="ECO:0007669"/>
    <property type="project" value="TreeGrafter"/>
</dbReference>
<dbReference type="STRING" id="2880.D7G293"/>
<name>D7G293_ECTSI</name>
<dbReference type="GO" id="GO:1905786">
    <property type="term" value="P:positive regulation of anaphase-promoting complex-dependent catabolic process"/>
    <property type="evidence" value="ECO:0007669"/>
    <property type="project" value="TreeGrafter"/>
</dbReference>
<dbReference type="SMART" id="SM00320">
    <property type="entry name" value="WD40"/>
    <property type="match status" value="6"/>
</dbReference>
<evidence type="ECO:0000256" key="4">
    <source>
        <dbReference type="ARBA" id="ARBA00022737"/>
    </source>
</evidence>
<evidence type="ECO:0000256" key="3">
    <source>
        <dbReference type="ARBA" id="ARBA00022618"/>
    </source>
</evidence>
<dbReference type="PROSITE" id="PS00678">
    <property type="entry name" value="WD_REPEATS_1"/>
    <property type="match status" value="1"/>
</dbReference>
<evidence type="ECO:0000256" key="2">
    <source>
        <dbReference type="ARBA" id="ARBA00022574"/>
    </source>
</evidence>
<dbReference type="InParanoid" id="D7G293"/>
<dbReference type="CDD" id="cd00200">
    <property type="entry name" value="WD40"/>
    <property type="match status" value="1"/>
</dbReference>
<organism evidence="10 11">
    <name type="scientific">Ectocarpus siliculosus</name>
    <name type="common">Brown alga</name>
    <name type="synonym">Conferva siliculosa</name>
    <dbReference type="NCBI Taxonomy" id="2880"/>
    <lineage>
        <taxon>Eukaryota</taxon>
        <taxon>Sar</taxon>
        <taxon>Stramenopiles</taxon>
        <taxon>Ochrophyta</taxon>
        <taxon>PX clade</taxon>
        <taxon>Phaeophyceae</taxon>
        <taxon>Ectocarpales</taxon>
        <taxon>Ectocarpaceae</taxon>
        <taxon>Ectocarpus</taxon>
    </lineage>
</organism>
<accession>D7G293</accession>
<evidence type="ECO:0000313" key="11">
    <source>
        <dbReference type="Proteomes" id="UP000002630"/>
    </source>
</evidence>
<dbReference type="InterPro" id="IPR033010">
    <property type="entry name" value="Cdc20/Fizzy"/>
</dbReference>
<evidence type="ECO:0000256" key="7">
    <source>
        <dbReference type="PROSITE-ProRule" id="PRU00221"/>
    </source>
</evidence>